<dbReference type="InterPro" id="IPR009218">
    <property type="entry name" value="HD_phosphohydro"/>
</dbReference>
<protein>
    <submittedName>
        <fullName evidence="2">Metal-dependent phosphohydrolase</fullName>
    </submittedName>
</protein>
<dbReference type="SUPFAM" id="SSF109604">
    <property type="entry name" value="HD-domain/PDEase-like"/>
    <property type="match status" value="1"/>
</dbReference>
<evidence type="ECO:0000313" key="3">
    <source>
        <dbReference type="Proteomes" id="UP001582793"/>
    </source>
</evidence>
<dbReference type="Proteomes" id="UP001582793">
    <property type="component" value="Unassembled WGS sequence"/>
</dbReference>
<sequence length="235" mass="24506">MAGPAAHPAMTAPARLRQTGPVTELSARWSAAATAAGATGTAAIAAAGRDLLDRWGEPQRHYHTVDHLAAVLGVVDGQADHADRPDLVRLAVWFHDAVYDPRAAGDANERASAALATATLTGLGVPPDAVAEVARLVLLTAGHGATPHDRDGALLCDADLAVLAGPAADYDRYAAAVRREYAHVPDELFRAGRGAVLRHLLDLPALYRLPVLARDWEAPARTNLGRELAALAATG</sequence>
<organism evidence="2 3">
    <name type="scientific">Polymorphospora lycopeni</name>
    <dbReference type="NCBI Taxonomy" id="3140240"/>
    <lineage>
        <taxon>Bacteria</taxon>
        <taxon>Bacillati</taxon>
        <taxon>Actinomycetota</taxon>
        <taxon>Actinomycetes</taxon>
        <taxon>Micromonosporales</taxon>
        <taxon>Micromonosporaceae</taxon>
        <taxon>Polymorphospora</taxon>
    </lineage>
</organism>
<gene>
    <name evidence="2" type="ORF">AAFH96_25470</name>
</gene>
<dbReference type="PIRSF" id="PIRSF035170">
    <property type="entry name" value="HD_phosphohydro"/>
    <property type="match status" value="1"/>
</dbReference>
<dbReference type="EMBL" id="JBCGDC010000091">
    <property type="protein sequence ID" value="MFB6396429.1"/>
    <property type="molecule type" value="Genomic_DNA"/>
</dbReference>
<keyword evidence="3" id="KW-1185">Reference proteome</keyword>
<dbReference type="PANTHER" id="PTHR21174:SF0">
    <property type="entry name" value="HD PHOSPHOHYDROLASE FAMILY PROTEIN-RELATED"/>
    <property type="match status" value="1"/>
</dbReference>
<proteinExistence type="predicted"/>
<evidence type="ECO:0000256" key="1">
    <source>
        <dbReference type="SAM" id="MobiDB-lite"/>
    </source>
</evidence>
<reference evidence="2 3" key="1">
    <citation type="submission" date="2024-04" db="EMBL/GenBank/DDBJ databases">
        <title>Polymorphospora sp. isolated from Baiyangdian Lake in Xiong'an New Area.</title>
        <authorList>
            <person name="Zhang X."/>
            <person name="Liu J."/>
        </authorList>
    </citation>
    <scope>NUCLEOTIDE SEQUENCE [LARGE SCALE GENOMIC DNA]</scope>
    <source>
        <strain evidence="2 3">2-325</strain>
    </source>
</reference>
<name>A0ABV5CWP8_9ACTN</name>
<feature type="region of interest" description="Disordered" evidence="1">
    <location>
        <begin position="1"/>
        <end position="21"/>
    </location>
</feature>
<comment type="caution">
    <text evidence="2">The sequence shown here is derived from an EMBL/GenBank/DDBJ whole genome shotgun (WGS) entry which is preliminary data.</text>
</comment>
<dbReference type="Gene3D" id="1.10.3210.10">
    <property type="entry name" value="Hypothetical protein af1432"/>
    <property type="match status" value="1"/>
</dbReference>
<evidence type="ECO:0000313" key="2">
    <source>
        <dbReference type="EMBL" id="MFB6396429.1"/>
    </source>
</evidence>
<dbReference type="PANTHER" id="PTHR21174">
    <property type="match status" value="1"/>
</dbReference>
<accession>A0ABV5CWP8</accession>